<evidence type="ECO:0000256" key="1">
    <source>
        <dbReference type="SAM" id="MobiDB-lite"/>
    </source>
</evidence>
<gene>
    <name evidence="2" type="ORF">EYZ11_011060</name>
</gene>
<comment type="caution">
    <text evidence="2">The sequence shown here is derived from an EMBL/GenBank/DDBJ whole genome shotgun (WGS) entry which is preliminary data.</text>
</comment>
<dbReference type="Proteomes" id="UP000308092">
    <property type="component" value="Unassembled WGS sequence"/>
</dbReference>
<sequence>MQNPRGIRLGQQPWGFARDDRQEDMFGEKGFEEASNGREEGRKKRKNTLNSSYTKRTEPLESEDNPLIQSDPAAAADAAWLDARWSGFSPPR</sequence>
<evidence type="ECO:0000313" key="2">
    <source>
        <dbReference type="EMBL" id="THC89495.1"/>
    </source>
</evidence>
<evidence type="ECO:0000313" key="3">
    <source>
        <dbReference type="Proteomes" id="UP000308092"/>
    </source>
</evidence>
<dbReference type="AlphaFoldDB" id="A0A4S3J437"/>
<accession>A0A4S3J437</accession>
<protein>
    <submittedName>
        <fullName evidence="2">Uncharacterized protein</fullName>
    </submittedName>
</protein>
<feature type="compositionally biased region" description="Basic and acidic residues" evidence="1">
    <location>
        <begin position="17"/>
        <end position="42"/>
    </location>
</feature>
<dbReference type="EMBL" id="SOSA01000646">
    <property type="protein sequence ID" value="THC89495.1"/>
    <property type="molecule type" value="Genomic_DNA"/>
</dbReference>
<organism evidence="2 3">
    <name type="scientific">Aspergillus tanneri</name>
    <dbReference type="NCBI Taxonomy" id="1220188"/>
    <lineage>
        <taxon>Eukaryota</taxon>
        <taxon>Fungi</taxon>
        <taxon>Dikarya</taxon>
        <taxon>Ascomycota</taxon>
        <taxon>Pezizomycotina</taxon>
        <taxon>Eurotiomycetes</taxon>
        <taxon>Eurotiomycetidae</taxon>
        <taxon>Eurotiales</taxon>
        <taxon>Aspergillaceae</taxon>
        <taxon>Aspergillus</taxon>
        <taxon>Aspergillus subgen. Circumdati</taxon>
    </lineage>
</organism>
<proteinExistence type="predicted"/>
<dbReference type="VEuPathDB" id="FungiDB:EYZ11_011060"/>
<reference evidence="2 3" key="1">
    <citation type="submission" date="2019-03" db="EMBL/GenBank/DDBJ databases">
        <title>The genome sequence of a newly discovered highly antifungal drug resistant Aspergillus species, Aspergillus tanneri NIH 1004.</title>
        <authorList>
            <person name="Mounaud S."/>
            <person name="Singh I."/>
            <person name="Joardar V."/>
            <person name="Pakala S."/>
            <person name="Pakala S."/>
            <person name="Venepally P."/>
            <person name="Hoover J."/>
            <person name="Nierman W."/>
            <person name="Chung J."/>
            <person name="Losada L."/>
        </authorList>
    </citation>
    <scope>NUCLEOTIDE SEQUENCE [LARGE SCALE GENOMIC DNA]</scope>
    <source>
        <strain evidence="2 3">NIH1004</strain>
    </source>
</reference>
<name>A0A4S3J437_9EURO</name>
<keyword evidence="3" id="KW-1185">Reference proteome</keyword>
<feature type="region of interest" description="Disordered" evidence="1">
    <location>
        <begin position="1"/>
        <end position="68"/>
    </location>
</feature>